<keyword evidence="4" id="KW-0863">Zinc-finger</keyword>
<dbReference type="PANTHER" id="PTHR10480">
    <property type="entry name" value="PROTEIN UNC-13 HOMOLOG"/>
    <property type="match status" value="1"/>
</dbReference>
<evidence type="ECO:0000259" key="9">
    <source>
        <dbReference type="PROSITE" id="PS50994"/>
    </source>
</evidence>
<feature type="domain" description="C2" evidence="7">
    <location>
        <begin position="55"/>
        <end position="170"/>
    </location>
</feature>
<dbReference type="PROSITE" id="PS51258">
    <property type="entry name" value="MHD1"/>
    <property type="match status" value="1"/>
</dbReference>
<dbReference type="SMART" id="SM00109">
    <property type="entry name" value="C1"/>
    <property type="match status" value="1"/>
</dbReference>
<dbReference type="GO" id="GO:0030672">
    <property type="term" value="C:synaptic vesicle membrane"/>
    <property type="evidence" value="ECO:0007669"/>
    <property type="project" value="TreeGrafter"/>
</dbReference>
<evidence type="ECO:0000259" key="8">
    <source>
        <dbReference type="PROSITE" id="PS50081"/>
    </source>
</evidence>
<protein>
    <submittedName>
        <fullName evidence="12">Protein unc-13 homolog A-like</fullName>
    </submittedName>
</protein>
<dbReference type="GO" id="GO:0017075">
    <property type="term" value="F:syntaxin-1 binding"/>
    <property type="evidence" value="ECO:0007669"/>
    <property type="project" value="TreeGrafter"/>
</dbReference>
<dbReference type="GO" id="GO:0042734">
    <property type="term" value="C:presynaptic membrane"/>
    <property type="evidence" value="ECO:0007669"/>
    <property type="project" value="TreeGrafter"/>
</dbReference>
<dbReference type="FunFam" id="2.60.40.150:FF:000002">
    <property type="entry name" value="Protein unc-13 homolog B"/>
    <property type="match status" value="1"/>
</dbReference>
<dbReference type="FunFam" id="2.60.40.150:FF:000031">
    <property type="entry name" value="Protein unc-13 homolog B"/>
    <property type="match status" value="1"/>
</dbReference>
<dbReference type="GO" id="GO:0005516">
    <property type="term" value="F:calmodulin binding"/>
    <property type="evidence" value="ECO:0007669"/>
    <property type="project" value="TreeGrafter"/>
</dbReference>
<dbReference type="GO" id="GO:0016082">
    <property type="term" value="P:synaptic vesicle priming"/>
    <property type="evidence" value="ECO:0007669"/>
    <property type="project" value="TreeGrafter"/>
</dbReference>
<dbReference type="InterPro" id="IPR014770">
    <property type="entry name" value="Munc13_1"/>
</dbReference>
<feature type="domain" description="Integrase catalytic" evidence="9">
    <location>
        <begin position="1"/>
        <end position="162"/>
    </location>
</feature>
<dbReference type="PROSITE" id="PS50994">
    <property type="entry name" value="INTEGRASE"/>
    <property type="match status" value="1"/>
</dbReference>
<dbReference type="GO" id="GO:0016081">
    <property type="term" value="P:synaptic vesicle docking"/>
    <property type="evidence" value="ECO:0007669"/>
    <property type="project" value="TreeGrafter"/>
</dbReference>
<feature type="domain" description="MHD1" evidence="10">
    <location>
        <begin position="1234"/>
        <end position="1380"/>
    </location>
</feature>
<dbReference type="InterPro" id="IPR002219">
    <property type="entry name" value="PKC_DAG/PE"/>
</dbReference>
<dbReference type="GO" id="GO:0099525">
    <property type="term" value="P:presynaptic dense core vesicle exocytosis"/>
    <property type="evidence" value="ECO:0007669"/>
    <property type="project" value="TreeGrafter"/>
</dbReference>
<dbReference type="InterPro" id="IPR046349">
    <property type="entry name" value="C1-like_sf"/>
</dbReference>
<dbReference type="GO" id="GO:0015074">
    <property type="term" value="P:DNA integration"/>
    <property type="evidence" value="ECO:0007669"/>
    <property type="project" value="InterPro"/>
</dbReference>
<evidence type="ECO:0000259" key="10">
    <source>
        <dbReference type="PROSITE" id="PS51258"/>
    </source>
</evidence>
<dbReference type="CDD" id="cd04027">
    <property type="entry name" value="C2B_Munc13"/>
    <property type="match status" value="1"/>
</dbReference>
<dbReference type="SUPFAM" id="SSF53098">
    <property type="entry name" value="Ribonuclease H-like"/>
    <property type="match status" value="1"/>
</dbReference>
<dbReference type="GO" id="GO:0005543">
    <property type="term" value="F:phospholipid binding"/>
    <property type="evidence" value="ECO:0007669"/>
    <property type="project" value="InterPro"/>
</dbReference>
<evidence type="ECO:0000256" key="5">
    <source>
        <dbReference type="ARBA" id="ARBA00022833"/>
    </source>
</evidence>
<dbReference type="Proteomes" id="UP000808372">
    <property type="component" value="Chromosome 8"/>
</dbReference>
<dbReference type="KEGG" id="snh:120052036"/>
<name>A0A8U0UIE9_SALNM</name>
<dbReference type="Gene3D" id="3.30.60.20">
    <property type="match status" value="1"/>
</dbReference>
<dbReference type="GO" id="GO:0019992">
    <property type="term" value="F:diacylglycerol binding"/>
    <property type="evidence" value="ECO:0007669"/>
    <property type="project" value="InterPro"/>
</dbReference>
<accession>A0A8U0UIE9</accession>
<feature type="region of interest" description="Disordered" evidence="6">
    <location>
        <begin position="375"/>
        <end position="481"/>
    </location>
</feature>
<keyword evidence="1" id="KW-0268">Exocytosis</keyword>
<dbReference type="InterPro" id="IPR037302">
    <property type="entry name" value="Unc-13_C2B"/>
</dbReference>
<dbReference type="SMART" id="SM01145">
    <property type="entry name" value="DUF1041"/>
    <property type="match status" value="1"/>
</dbReference>
<feature type="region of interest" description="Disordered" evidence="6">
    <location>
        <begin position="318"/>
        <end position="358"/>
    </location>
</feature>
<proteinExistence type="predicted"/>
<dbReference type="Pfam" id="PF00168">
    <property type="entry name" value="C2"/>
    <property type="match status" value="3"/>
</dbReference>
<organism evidence="11 12">
    <name type="scientific">Salvelinus namaycush</name>
    <name type="common">Lake trout</name>
    <name type="synonym">Salmo namaycush</name>
    <dbReference type="NCBI Taxonomy" id="8040"/>
    <lineage>
        <taxon>Eukaryota</taxon>
        <taxon>Metazoa</taxon>
        <taxon>Chordata</taxon>
        <taxon>Craniata</taxon>
        <taxon>Vertebrata</taxon>
        <taxon>Euteleostomi</taxon>
        <taxon>Actinopterygii</taxon>
        <taxon>Neopterygii</taxon>
        <taxon>Teleostei</taxon>
        <taxon>Protacanthopterygii</taxon>
        <taxon>Salmoniformes</taxon>
        <taxon>Salmonidae</taxon>
        <taxon>Salmoninae</taxon>
        <taxon>Salvelinus</taxon>
    </lineage>
</organism>
<dbReference type="Pfam" id="PF06292">
    <property type="entry name" value="MUN"/>
    <property type="match status" value="1"/>
</dbReference>
<evidence type="ECO:0000256" key="1">
    <source>
        <dbReference type="ARBA" id="ARBA00022483"/>
    </source>
</evidence>
<feature type="compositionally biased region" description="Acidic residues" evidence="6">
    <location>
        <begin position="399"/>
        <end position="427"/>
    </location>
</feature>
<dbReference type="InterPro" id="IPR000008">
    <property type="entry name" value="C2_dom"/>
</dbReference>
<dbReference type="Pfam" id="PF00130">
    <property type="entry name" value="C1_1"/>
    <property type="match status" value="1"/>
</dbReference>
<dbReference type="GO" id="GO:0098831">
    <property type="term" value="C:presynaptic active zone cytoplasmic component"/>
    <property type="evidence" value="ECO:0007669"/>
    <property type="project" value="TreeGrafter"/>
</dbReference>
<dbReference type="PROSITE" id="PS00479">
    <property type="entry name" value="ZF_DAG_PE_1"/>
    <property type="match status" value="1"/>
</dbReference>
<feature type="compositionally biased region" description="Basic and acidic residues" evidence="6">
    <location>
        <begin position="263"/>
        <end position="272"/>
    </location>
</feature>
<feature type="compositionally biased region" description="Polar residues" evidence="6">
    <location>
        <begin position="323"/>
        <end position="333"/>
    </location>
</feature>
<evidence type="ECO:0000256" key="3">
    <source>
        <dbReference type="ARBA" id="ARBA00022737"/>
    </source>
</evidence>
<dbReference type="SMART" id="SM00239">
    <property type="entry name" value="C2"/>
    <property type="match status" value="3"/>
</dbReference>
<dbReference type="InterPro" id="IPR010439">
    <property type="entry name" value="MUN_dom"/>
</dbReference>
<feature type="compositionally biased region" description="Polar residues" evidence="6">
    <location>
        <begin position="464"/>
        <end position="481"/>
    </location>
</feature>
<dbReference type="FunFam" id="2.60.40.150:FF:000014">
    <property type="entry name" value="protein unc-13 homolog B"/>
    <property type="match status" value="1"/>
</dbReference>
<evidence type="ECO:0000256" key="6">
    <source>
        <dbReference type="SAM" id="MobiDB-lite"/>
    </source>
</evidence>
<dbReference type="InterPro" id="IPR027080">
    <property type="entry name" value="Unc-13"/>
</dbReference>
<dbReference type="PROSITE" id="PS50081">
    <property type="entry name" value="ZF_DAG_PE_2"/>
    <property type="match status" value="1"/>
</dbReference>
<evidence type="ECO:0000313" key="12">
    <source>
        <dbReference type="RefSeq" id="XP_038854829.1"/>
    </source>
</evidence>
<dbReference type="GO" id="GO:0061789">
    <property type="term" value="P:dense core granule priming"/>
    <property type="evidence" value="ECO:0007669"/>
    <property type="project" value="TreeGrafter"/>
</dbReference>
<feature type="domain" description="C2" evidence="7">
    <location>
        <begin position="1386"/>
        <end position="1513"/>
    </location>
</feature>
<dbReference type="GO" id="GO:0005509">
    <property type="term" value="F:calcium ion binding"/>
    <property type="evidence" value="ECO:0007669"/>
    <property type="project" value="InterPro"/>
</dbReference>
<feature type="compositionally biased region" description="Low complexity" evidence="6">
    <location>
        <begin position="437"/>
        <end position="452"/>
    </location>
</feature>
<feature type="domain" description="C2" evidence="7">
    <location>
        <begin position="799"/>
        <end position="923"/>
    </location>
</feature>
<dbReference type="Pfam" id="PF00665">
    <property type="entry name" value="rve"/>
    <property type="match status" value="1"/>
</dbReference>
<keyword evidence="2" id="KW-0479">Metal-binding</keyword>
<keyword evidence="5" id="KW-0862">Zinc</keyword>
<reference evidence="12" key="1">
    <citation type="submission" date="2025-08" db="UniProtKB">
        <authorList>
            <consortium name="RefSeq"/>
        </authorList>
    </citation>
    <scope>IDENTIFICATION</scope>
    <source>
        <tissue evidence="12">White muscle</tissue>
    </source>
</reference>
<evidence type="ECO:0000313" key="11">
    <source>
        <dbReference type="Proteomes" id="UP000808372"/>
    </source>
</evidence>
<dbReference type="SUPFAM" id="SSF57889">
    <property type="entry name" value="Cysteine-rich domain"/>
    <property type="match status" value="1"/>
</dbReference>
<feature type="compositionally biased region" description="Polar residues" evidence="6">
    <location>
        <begin position="284"/>
        <end position="294"/>
    </location>
</feature>
<dbReference type="Gene3D" id="1.10.357.50">
    <property type="match status" value="1"/>
</dbReference>
<feature type="domain" description="Phorbol-ester/DAG-type" evidence="8">
    <location>
        <begin position="693"/>
        <end position="743"/>
    </location>
</feature>
<dbReference type="GO" id="GO:0043195">
    <property type="term" value="C:terminal bouton"/>
    <property type="evidence" value="ECO:0007669"/>
    <property type="project" value="TreeGrafter"/>
</dbReference>
<dbReference type="InterPro" id="IPR001584">
    <property type="entry name" value="Integrase_cat-core"/>
</dbReference>
<evidence type="ECO:0000259" key="7">
    <source>
        <dbReference type="PROSITE" id="PS50004"/>
    </source>
</evidence>
<evidence type="ECO:0000256" key="4">
    <source>
        <dbReference type="ARBA" id="ARBA00022771"/>
    </source>
</evidence>
<feature type="compositionally biased region" description="Low complexity" evidence="6">
    <location>
        <begin position="334"/>
        <end position="347"/>
    </location>
</feature>
<gene>
    <name evidence="12" type="primary">LOC120052036</name>
</gene>
<evidence type="ECO:0000256" key="2">
    <source>
        <dbReference type="ARBA" id="ARBA00022723"/>
    </source>
</evidence>
<dbReference type="GeneID" id="120052036"/>
<dbReference type="InterPro" id="IPR035892">
    <property type="entry name" value="C2_domain_sf"/>
</dbReference>
<dbReference type="Gene3D" id="2.60.40.150">
    <property type="entry name" value="C2 domain"/>
    <property type="match status" value="3"/>
</dbReference>
<dbReference type="SUPFAM" id="SSF49562">
    <property type="entry name" value="C2 domain (Calcium/lipid-binding domain, CaLB)"/>
    <property type="match status" value="3"/>
</dbReference>
<dbReference type="InterPro" id="IPR012337">
    <property type="entry name" value="RNaseH-like_sf"/>
</dbReference>
<dbReference type="GO" id="GO:0031594">
    <property type="term" value="C:neuromuscular junction"/>
    <property type="evidence" value="ECO:0007669"/>
    <property type="project" value="TreeGrafter"/>
</dbReference>
<dbReference type="CDD" id="cd08394">
    <property type="entry name" value="C2A_Munc13"/>
    <property type="match status" value="1"/>
</dbReference>
<feature type="region of interest" description="Disordered" evidence="6">
    <location>
        <begin position="249"/>
        <end position="294"/>
    </location>
</feature>
<keyword evidence="3" id="KW-0677">Repeat</keyword>
<dbReference type="GO" id="GO:0035249">
    <property type="term" value="P:synaptic transmission, glutamatergic"/>
    <property type="evidence" value="ECO:0007669"/>
    <property type="project" value="TreeGrafter"/>
</dbReference>
<sequence>MDFLMDLPDSSGFMTILVVVDRFSKMCRLITLPHLPNAMEIAECMFQQVFCLYGIPEDIVSDQGPQFVSRVWRAFCDQLGVKKAKLDGAQEKFNTYVTLKVQNVKSTTIAVRGAQPCWEQDFMFEINRLDLGLTVEVWNKGLIWDTMVGTLWIPLENIRQSDEEGPGQWLTLDSQVIMAENEITGTKDPTFHRVLLDSRFELPLDIPEDEAQYWAKKLEQLNSMRDQGYTYQEEERPLQAPSTQCCNWSLWGNQQNEDPDSAMDDRDSDYRSETSNSIPPPFYTMSQPNTSMHQNPILRDQRYSSHISYNGSIQELDYDNHRASSPTGSSHYASSGELSQGSSQLSEEFGPEVEGNTRGSVELYDENDAYHSCHSSVSYGWDPDAPEEVYSDEGGYIKDDEEEGELYEPEDGEGEYDYEREEEEEMDSTLSEELHYTPSPTSTASTLAPKASIARPPLEKQASLREQQPQPLTLVPSSLSPTTQAHPMLPFQPPVTTASTKPTFTPMIHPSLIQPPAPTAQPPAPDTQPPVSDALDDIHLDIQVEKPLTLEEEVPVVESLPAEVPPEKIETPGVSYQRPIMEPGSDRARANWQRLCSKVRLQLQRARGESIGICSLLLSAGVGGALYSIDSMPDLRKRKAMPLVRDLSLAQNSRKAGFTSAMASSTLNNEELKSHVYKKTLQALIYPISCTTPHNFEVWTATTPTYCYECEGLLWGIARQGMRCTECGVKCHDKCQDLLNADCLQRAAEKSSKHGAEDRTQNIIMVLKDRMKIRERNKPEIFELIQEVFAMVKATHVTYMKQIKQSVLDGTSKWLAKISITVLCAQGLQAKDKTGSSDPYVTVQVGKTKKRTKTIYGNLNPVWEENFNFECHNSSDRIKVRVWDEDDDIKSRVKQKFKKESDDFLGQTIIEVRTLSGEMDVWYNLDKRTDKSAVSGAIRMHINVEIKGEETVAPYHVQYTCLHENLFHFVTDVQSSGVVKIPDAKGDDAWKVYFDETPQEIVDEFAMRYGVESIYQAMTHFACLSSKYMCPGVPAVMSTLLANINAYYAHSTQATNSVSASDRFAASNFGKERFVKLLDQLHNSLRIDLSMYRNNFPASSPERLQDLKSTVDLLTSITFFRMKVQELQSPPRASQVVKDCVKACLNSTYEYIFNNCHELYSREYQTDPAKPGVVAPEEQGPSIKNLDFWSKLITLIVSIIEEDKNSYTPCLNQFPQELNVGQISAEVMWNLFAQDMKYAMEEHEKNRLCKSADYMNLHFKVKWLYNEYCRDLPFFKSRVPEYPAWFEPFVIQWLDENEEVSRDFLHGALERDKKDGLLTKPPSYQADLSSSTSPALIKDFPETMDAKAQMLQWRLELKVEIFDGKGVKFTASEDVYPEKGSGVDDAVGEVSIHVEIFTHPNTGEHKVTVKVVAANDLRWQTTGVFRPFVEIYIIGPHLADKKRKYATKSKNNSYAPKYNETFTYALSNEVGTECYELQVCVKDYCFAREDRTVGIAVMQLKDMSSRGSVACWLPLGKRVHMDETGLTVLRILSQRNNDDVAKEFVKLKSDQRSPEEGRG</sequence>
<dbReference type="CDD" id="cd08395">
    <property type="entry name" value="C2C_Munc13"/>
    <property type="match status" value="1"/>
</dbReference>
<dbReference type="PANTHER" id="PTHR10480:SF1">
    <property type="entry name" value="PROTEIN UNC-13 HOMOLOG A"/>
    <property type="match status" value="1"/>
</dbReference>
<dbReference type="PRINTS" id="PR00360">
    <property type="entry name" value="C2DOMAIN"/>
</dbReference>
<dbReference type="RefSeq" id="XP_038854829.1">
    <property type="nucleotide sequence ID" value="XM_038998901.1"/>
</dbReference>
<dbReference type="GO" id="GO:0008270">
    <property type="term" value="F:zinc ion binding"/>
    <property type="evidence" value="ECO:0007669"/>
    <property type="project" value="UniProtKB-KW"/>
</dbReference>
<dbReference type="PROSITE" id="PS50004">
    <property type="entry name" value="C2"/>
    <property type="match status" value="3"/>
</dbReference>
<keyword evidence="11" id="KW-1185">Reference proteome</keyword>
<dbReference type="CDD" id="cd20859">
    <property type="entry name" value="C1_Munc13-2-like"/>
    <property type="match status" value="1"/>
</dbReference>
<dbReference type="FunFam" id="3.30.60.20:FF:000001">
    <property type="entry name" value="Protein unc-13 homolog B"/>
    <property type="match status" value="1"/>
</dbReference>